<dbReference type="Proteomes" id="UP000014174">
    <property type="component" value="Unassembled WGS sequence"/>
</dbReference>
<organism evidence="1 2">
    <name type="scientific">Arcticibacter svalbardensis MN12-7</name>
    <dbReference type="NCBI Taxonomy" id="1150600"/>
    <lineage>
        <taxon>Bacteria</taxon>
        <taxon>Pseudomonadati</taxon>
        <taxon>Bacteroidota</taxon>
        <taxon>Sphingobacteriia</taxon>
        <taxon>Sphingobacteriales</taxon>
        <taxon>Sphingobacteriaceae</taxon>
        <taxon>Arcticibacter</taxon>
    </lineage>
</organism>
<proteinExistence type="predicted"/>
<comment type="caution">
    <text evidence="1">The sequence shown here is derived from an EMBL/GenBank/DDBJ whole genome shotgun (WGS) entry which is preliminary data.</text>
</comment>
<evidence type="ECO:0000313" key="2">
    <source>
        <dbReference type="Proteomes" id="UP000014174"/>
    </source>
</evidence>
<reference evidence="1 2" key="1">
    <citation type="journal article" date="2013" name="Genome Announc.">
        <title>Draft Genome Sequence of Arcticibacter svalbardensis Strain MN12-7T, a Member of the Family Sphingobacteriaceae Isolated from an Arctic Soil Sample.</title>
        <authorList>
            <person name="Shivaji S."/>
            <person name="Ara S."/>
            <person name="Prasad S."/>
            <person name="Manasa B.P."/>
            <person name="Begum Z."/>
            <person name="Singh A."/>
            <person name="Kumar Pinnaka A."/>
        </authorList>
    </citation>
    <scope>NUCLEOTIDE SEQUENCE [LARGE SCALE GENOMIC DNA]</scope>
    <source>
        <strain evidence="1 2">MN12-7</strain>
    </source>
</reference>
<accession>R9GWL5</accession>
<dbReference type="STRING" id="1150600.ADIARSV_0587"/>
<sequence length="37" mass="4432">MNLIVLTTEVRSIQFIEDLKKIAYLDLEIKEFSKSRF</sequence>
<dbReference type="AlphaFoldDB" id="R9GWL5"/>
<evidence type="ECO:0000313" key="1">
    <source>
        <dbReference type="EMBL" id="EOR96182.1"/>
    </source>
</evidence>
<protein>
    <submittedName>
        <fullName evidence="1">Uncharacterized protein</fullName>
    </submittedName>
</protein>
<dbReference type="EMBL" id="AQPN01000022">
    <property type="protein sequence ID" value="EOR96182.1"/>
    <property type="molecule type" value="Genomic_DNA"/>
</dbReference>
<keyword evidence="2" id="KW-1185">Reference proteome</keyword>
<gene>
    <name evidence="1" type="ORF">ADIARSV_0587</name>
</gene>
<name>R9GWL5_9SPHI</name>